<feature type="compositionally biased region" description="Polar residues" evidence="6">
    <location>
        <begin position="253"/>
        <end position="271"/>
    </location>
</feature>
<organism evidence="8 9">
    <name type="scientific">Erpetoichthys calabaricus</name>
    <name type="common">Rope fish</name>
    <name type="synonym">Calamoichthys calabaricus</name>
    <dbReference type="NCBI Taxonomy" id="27687"/>
    <lineage>
        <taxon>Eukaryota</taxon>
        <taxon>Metazoa</taxon>
        <taxon>Chordata</taxon>
        <taxon>Craniata</taxon>
        <taxon>Vertebrata</taxon>
        <taxon>Euteleostomi</taxon>
        <taxon>Actinopterygii</taxon>
        <taxon>Polypteriformes</taxon>
        <taxon>Polypteridae</taxon>
        <taxon>Erpetoichthys</taxon>
    </lineage>
</organism>
<dbReference type="Gene3D" id="3.30.160.60">
    <property type="entry name" value="Classic Zinc Finger"/>
    <property type="match status" value="11"/>
</dbReference>
<evidence type="ECO:0000313" key="8">
    <source>
        <dbReference type="Ensembl" id="ENSECRP00000031900.1"/>
    </source>
</evidence>
<feature type="domain" description="C2H2-type" evidence="7">
    <location>
        <begin position="781"/>
        <end position="808"/>
    </location>
</feature>
<evidence type="ECO:0000313" key="9">
    <source>
        <dbReference type="Proteomes" id="UP000694620"/>
    </source>
</evidence>
<dbReference type="GO" id="GO:0000981">
    <property type="term" value="F:DNA-binding transcription factor activity, RNA polymerase II-specific"/>
    <property type="evidence" value="ECO:0007669"/>
    <property type="project" value="TreeGrafter"/>
</dbReference>
<accession>A0A8C4TG21</accession>
<keyword evidence="9" id="KW-1185">Reference proteome</keyword>
<reference evidence="8" key="1">
    <citation type="submission" date="2021-06" db="EMBL/GenBank/DDBJ databases">
        <authorList>
            <consortium name="Wellcome Sanger Institute Data Sharing"/>
        </authorList>
    </citation>
    <scope>NUCLEOTIDE SEQUENCE [LARGE SCALE GENOMIC DNA]</scope>
</reference>
<dbReference type="GO" id="GO:0005634">
    <property type="term" value="C:nucleus"/>
    <property type="evidence" value="ECO:0007669"/>
    <property type="project" value="TreeGrafter"/>
</dbReference>
<evidence type="ECO:0000256" key="2">
    <source>
        <dbReference type="ARBA" id="ARBA00022737"/>
    </source>
</evidence>
<keyword evidence="3 5" id="KW-0863">Zinc-finger</keyword>
<dbReference type="PANTHER" id="PTHR24408:SF58">
    <property type="entry name" value="TRANSCRIPTION FACTOR (TFIIIA), PUTATIVE (AFU_ORTHOLOGUE AFUA_1G05150)-RELATED"/>
    <property type="match status" value="1"/>
</dbReference>
<dbReference type="SMART" id="SM00355">
    <property type="entry name" value="ZnF_C2H2"/>
    <property type="match status" value="24"/>
</dbReference>
<dbReference type="FunFam" id="3.30.160.60:FF:000671">
    <property type="entry name" value="Zinc finger protein 26"/>
    <property type="match status" value="1"/>
</dbReference>
<feature type="domain" description="C2H2-type" evidence="7">
    <location>
        <begin position="964"/>
        <end position="992"/>
    </location>
</feature>
<evidence type="ECO:0000256" key="5">
    <source>
        <dbReference type="PROSITE-ProRule" id="PRU00042"/>
    </source>
</evidence>
<sequence>MDCPKEESSGMFCSRQNTAEMEIETVCIKEEADCIEEINSPPMSLQCHECMIIFTDSKLRERHMRKKHPEEYQEYILAVSHLICHVCELSFGSSRDLIDHQRREHPEGRPFQCPVCGDSFVQSHALINHKRRHLSQSSYVCQNCGKTCKTLKQLMNHRRKHNDLNNVSSQCKREKKSDSPCHERGHSLSLQCLKCFITFKDTGTSEKHMRFKHPEEYERQMKGQTVFACHRCDKTFPSSRQLSAHQRTHRKVSQQSAAQETNSSEPDSPQESGKEQETEDIKESKHDAKREAEIFPSDNLHSISYECPHCNFLFSNLKTKKRHMNAKHPPGCGDPLPLLYGEELESAVILDPDNATVMVVKKESPVPYHSKSSTEGQQYVECPQCFITFEDQDIMESHMLLKHPEWQMKDQTFEPPCQIGIHHQTHRMGSLSPAGKKVDSSVQELVDQNAAGCETHKLQSEWNNKEREAYKTSLSHKCLHCKFMFRDLKTLEKHVQFKHNLNSAAKLTLTSGSGQFGSLKDQKQDITSCTIEERCVGQSKQENEEESSAKMEVVTVKIKDELTEIEIKHSSEDHQDKDVVYTNVSSYKCLHCNFIFNNPKTMQRHMNAKHWPSVDAQTDTITPNLAQRAFPGREEAVTFPVKVELPRLDLINQGLKEHINDSLQCSACGVGFRDLDSKEGHGHTHTSNSSALDERIFSCHVCDQSFSSPQELLDHQQSQIDSHPFKCLVCGDSFKCPAALSSHKRDHLNQSRYICSDCGMVCLSLEDFLIHRRLHTEERPYTCEDCGKTFKRASGMQRHKSVHSAQKQDFNTDIYNDENKNIYMHRCLHCNFDFNNLKTMQRHMNAKHWHPENSAGTFDVIKSKVMDHTYYDSEEVLTIPIKEELPKLDRINGSLVQNVDDECDQFFVYPHLHPKHQKRETGRCQFKCLVSGDKCKCLEAIDSHKQDHLDPLQYVCSDCGQKSLECPKCLTMFRNKETLESHLLFKHLEEYKWHMKGQIVFTCPHCKQIFYSSHQLSIHQWACIMCKKSALKQDIGGDLGLEENQDLDTKEAKIRQKTCTENDSSHKCPQCNLIFSSCETKQEHVMANNWPPENSRTSSDMINLKKAEHIFPVRGNILMVSIKEDVTKLDAYSDGLEEHISASLQRCTRGIEFRDPDAKDEHYQMCLCNGSSRNECIKYKIFPQEIMDDQQSQTDGHYFQCLVCGDRFKCPVALTSHKQEHLNQSRYVCSDCGKLCLNLEGLLLHQRLHTEERPYTCEDCGKTFKRACGMQQHKSIHSGVQKKDSPASRNIHSQRSLECPKCSIKFRNEDKLESHLLFKHPEEYEQQIKGQTVFTCPRCNQTFDFSHQLSIHQCTHMTGKKLESSQGSRENMKCEKNQHFNSVGVKEKQKTSEFKLTSNMFVHHCLHKHNS</sequence>
<dbReference type="InterPro" id="IPR013087">
    <property type="entry name" value="Znf_C2H2_type"/>
</dbReference>
<evidence type="ECO:0000256" key="1">
    <source>
        <dbReference type="ARBA" id="ARBA00022723"/>
    </source>
</evidence>
<feature type="domain" description="C2H2-type" evidence="7">
    <location>
        <begin position="1227"/>
        <end position="1254"/>
    </location>
</feature>
<feature type="compositionally biased region" description="Basic and acidic residues" evidence="6">
    <location>
        <begin position="272"/>
        <end position="287"/>
    </location>
</feature>
<keyword evidence="1" id="KW-0479">Metal-binding</keyword>
<dbReference type="InterPro" id="IPR036236">
    <property type="entry name" value="Znf_C2H2_sf"/>
</dbReference>
<dbReference type="Pfam" id="PF00096">
    <property type="entry name" value="zf-C2H2"/>
    <property type="match status" value="5"/>
</dbReference>
<protein>
    <submittedName>
        <fullName evidence="8">Zinc finger protein 91-like</fullName>
    </submittedName>
</protein>
<evidence type="ECO:0000256" key="4">
    <source>
        <dbReference type="ARBA" id="ARBA00022833"/>
    </source>
</evidence>
<evidence type="ECO:0000256" key="6">
    <source>
        <dbReference type="SAM" id="MobiDB-lite"/>
    </source>
</evidence>
<feature type="domain" description="C2H2-type" evidence="7">
    <location>
        <begin position="111"/>
        <end position="138"/>
    </location>
</feature>
<dbReference type="PANTHER" id="PTHR24408">
    <property type="entry name" value="ZINC FINGER PROTEIN"/>
    <property type="match status" value="1"/>
</dbReference>
<dbReference type="Pfam" id="PF13894">
    <property type="entry name" value="zf-C2H2_4"/>
    <property type="match status" value="1"/>
</dbReference>
<feature type="domain" description="C2H2-type" evidence="7">
    <location>
        <begin position="725"/>
        <end position="752"/>
    </location>
</feature>
<feature type="domain" description="C2H2-type" evidence="7">
    <location>
        <begin position="227"/>
        <end position="249"/>
    </location>
</feature>
<gene>
    <name evidence="8" type="primary">LOC114667314</name>
</gene>
<keyword evidence="4" id="KW-0862">Zinc</keyword>
<dbReference type="GO" id="GO:0043565">
    <property type="term" value="F:sequence-specific DNA binding"/>
    <property type="evidence" value="ECO:0007669"/>
    <property type="project" value="TreeGrafter"/>
</dbReference>
<feature type="region of interest" description="Disordered" evidence="6">
    <location>
        <begin position="239"/>
        <end position="287"/>
    </location>
</feature>
<keyword evidence="2" id="KW-0677">Repeat</keyword>
<feature type="domain" description="C2H2-type" evidence="7">
    <location>
        <begin position="663"/>
        <end position="690"/>
    </location>
</feature>
<proteinExistence type="predicted"/>
<dbReference type="GeneTree" id="ENSGT00940000162287"/>
<feature type="domain" description="C2H2-type" evidence="7">
    <location>
        <begin position="1297"/>
        <end position="1325"/>
    </location>
</feature>
<feature type="compositionally biased region" description="Basic and acidic residues" evidence="6">
    <location>
        <begin position="171"/>
        <end position="185"/>
    </location>
</feature>
<feature type="domain" description="C2H2-type" evidence="7">
    <location>
        <begin position="1255"/>
        <end position="1282"/>
    </location>
</feature>
<name>A0A8C4TG21_ERPCA</name>
<evidence type="ECO:0000259" key="7">
    <source>
        <dbReference type="PROSITE" id="PS50157"/>
    </source>
</evidence>
<dbReference type="SUPFAM" id="SSF57667">
    <property type="entry name" value="beta-beta-alpha zinc fingers"/>
    <property type="match status" value="7"/>
</dbReference>
<feature type="domain" description="C2H2-type" evidence="7">
    <location>
        <begin position="1199"/>
        <end position="1226"/>
    </location>
</feature>
<dbReference type="FunFam" id="3.30.160.60:FF:000446">
    <property type="entry name" value="Zinc finger protein"/>
    <property type="match status" value="1"/>
</dbReference>
<dbReference type="Ensembl" id="ENSECRT00000032594.1">
    <property type="protein sequence ID" value="ENSECRP00000031900.1"/>
    <property type="gene ID" value="ENSECRG00000021596.1"/>
</dbReference>
<dbReference type="FunFam" id="3.30.160.60:FF:000688">
    <property type="entry name" value="zinc finger protein 197 isoform X1"/>
    <property type="match status" value="1"/>
</dbReference>
<feature type="region of interest" description="Disordered" evidence="6">
    <location>
        <begin position="165"/>
        <end position="185"/>
    </location>
</feature>
<feature type="domain" description="C2H2-type" evidence="7">
    <location>
        <begin position="82"/>
        <end position="110"/>
    </location>
</feature>
<feature type="domain" description="C2H2-type" evidence="7">
    <location>
        <begin position="139"/>
        <end position="166"/>
    </location>
</feature>
<feature type="domain" description="C2H2-type" evidence="7">
    <location>
        <begin position="1334"/>
        <end position="1361"/>
    </location>
</feature>
<dbReference type="PROSITE" id="PS00028">
    <property type="entry name" value="ZINC_FINGER_C2H2_1"/>
    <property type="match status" value="19"/>
</dbReference>
<feature type="domain" description="C2H2-type" evidence="7">
    <location>
        <begin position="697"/>
        <end position="724"/>
    </location>
</feature>
<evidence type="ECO:0000256" key="3">
    <source>
        <dbReference type="ARBA" id="ARBA00022771"/>
    </source>
</evidence>
<reference evidence="8" key="2">
    <citation type="submission" date="2025-08" db="UniProtKB">
        <authorList>
            <consortium name="Ensembl"/>
        </authorList>
    </citation>
    <scope>IDENTIFICATION</scope>
</reference>
<dbReference type="GO" id="GO:0008270">
    <property type="term" value="F:zinc ion binding"/>
    <property type="evidence" value="ECO:0007669"/>
    <property type="project" value="UniProtKB-KW"/>
</dbReference>
<dbReference type="PROSITE" id="PS50157">
    <property type="entry name" value="ZINC_FINGER_C2H2_2"/>
    <property type="match status" value="15"/>
</dbReference>
<reference evidence="8" key="3">
    <citation type="submission" date="2025-09" db="UniProtKB">
        <authorList>
            <consortium name="Ensembl"/>
        </authorList>
    </citation>
    <scope>IDENTIFICATION</scope>
</reference>
<dbReference type="Proteomes" id="UP000694620">
    <property type="component" value="Chromosome 17"/>
</dbReference>
<feature type="domain" description="C2H2-type" evidence="7">
    <location>
        <begin position="753"/>
        <end position="780"/>
    </location>
</feature>